<proteinExistence type="predicted"/>
<dbReference type="EMBL" id="AWUE01018899">
    <property type="protein sequence ID" value="OMO77746.1"/>
    <property type="molecule type" value="Genomic_DNA"/>
</dbReference>
<evidence type="ECO:0000313" key="2">
    <source>
        <dbReference type="EMBL" id="OMO77746.1"/>
    </source>
</evidence>
<sequence length="367" mass="41997">MGDHDHELHVAHMYVLRNCPEVRPYYDLFVNYLHGKQCSSNEIDKSVDENFAIWFKEFVQHPDNGITDRLLHSLAWCPSKKVTSWPAYFVNGYNFHTIPYGEGKCTMNNGAHFTYDEDYNEAIFKEFKDVGSKHLSKIFAIQRGKLHWPKPEWVLDWAWEEMKAYWRSDVFKKLSEINKNNRASEGGSAGYCGGSITTGAHVDLLKEYQEAVKEAIQAAGDYQEAINRINKLAKWASVAKNSKGREKRQAKFADELKQYQMQCQDMLRDALAQIGCQLPQFPQFLAYTNIGQSSGSFEQPPSQPLGSQSGDRSSPQFDQFYDDQRAEDFMDILIEGLLIPEVEVESQLTECSGNLMLVRVALLANFL</sequence>
<comment type="caution">
    <text evidence="2">The sequence shown here is derived from an EMBL/GenBank/DDBJ whole genome shotgun (WGS) entry which is preliminary data.</text>
</comment>
<organism evidence="2 3">
    <name type="scientific">Corchorus olitorius</name>
    <dbReference type="NCBI Taxonomy" id="93759"/>
    <lineage>
        <taxon>Eukaryota</taxon>
        <taxon>Viridiplantae</taxon>
        <taxon>Streptophyta</taxon>
        <taxon>Embryophyta</taxon>
        <taxon>Tracheophyta</taxon>
        <taxon>Spermatophyta</taxon>
        <taxon>Magnoliopsida</taxon>
        <taxon>eudicotyledons</taxon>
        <taxon>Gunneridae</taxon>
        <taxon>Pentapetalae</taxon>
        <taxon>rosids</taxon>
        <taxon>malvids</taxon>
        <taxon>Malvales</taxon>
        <taxon>Malvaceae</taxon>
        <taxon>Grewioideae</taxon>
        <taxon>Apeibeae</taxon>
        <taxon>Corchorus</taxon>
    </lineage>
</organism>
<name>A0A1R3I565_9ROSI</name>
<dbReference type="PANTHER" id="PTHR48258">
    <property type="entry name" value="DUF4218 DOMAIN-CONTAINING PROTEIN-RELATED"/>
    <property type="match status" value="1"/>
</dbReference>
<accession>A0A1R3I565</accession>
<evidence type="ECO:0000313" key="3">
    <source>
        <dbReference type="Proteomes" id="UP000187203"/>
    </source>
</evidence>
<reference evidence="3" key="1">
    <citation type="submission" date="2013-09" db="EMBL/GenBank/DDBJ databases">
        <title>Corchorus olitorius genome sequencing.</title>
        <authorList>
            <person name="Alam M."/>
            <person name="Haque M.S."/>
            <person name="Islam M.S."/>
            <person name="Emdad E.M."/>
            <person name="Islam M.M."/>
            <person name="Ahmed B."/>
            <person name="Halim A."/>
            <person name="Hossen Q.M.M."/>
            <person name="Hossain M.Z."/>
            <person name="Ahmed R."/>
            <person name="Khan M.M."/>
            <person name="Islam R."/>
            <person name="Rashid M.M."/>
            <person name="Khan S.A."/>
            <person name="Rahman M.S."/>
            <person name="Alam M."/>
            <person name="Yahiya A.S."/>
            <person name="Khan M.S."/>
            <person name="Azam M.S."/>
            <person name="Haque T."/>
            <person name="Lashkar M.Z.H."/>
            <person name="Akhand A.I."/>
            <person name="Morshed G."/>
            <person name="Roy S."/>
            <person name="Uddin K.S."/>
            <person name="Rabeya T."/>
            <person name="Hossain A.S."/>
            <person name="Chowdhury A."/>
            <person name="Snigdha A.R."/>
            <person name="Mortoza M.S."/>
            <person name="Matin S.A."/>
            <person name="Hoque S.M.E."/>
            <person name="Islam M.K."/>
            <person name="Roy D.K."/>
            <person name="Haider R."/>
            <person name="Moosa M.M."/>
            <person name="Elias S.M."/>
            <person name="Hasan A.M."/>
            <person name="Jahan S."/>
            <person name="Shafiuddin M."/>
            <person name="Mahmood N."/>
            <person name="Shommy N.S."/>
        </authorList>
    </citation>
    <scope>NUCLEOTIDE SEQUENCE [LARGE SCALE GENOMIC DNA]</scope>
    <source>
        <strain evidence="3">cv. O-4</strain>
    </source>
</reference>
<dbReference type="AlphaFoldDB" id="A0A1R3I565"/>
<evidence type="ECO:0000256" key="1">
    <source>
        <dbReference type="SAM" id="MobiDB-lite"/>
    </source>
</evidence>
<dbReference type="PANTHER" id="PTHR48258:SF3">
    <property type="entry name" value="FK506-BINDING PROTEIN 4-LIKE ISOFORM X1"/>
    <property type="match status" value="1"/>
</dbReference>
<gene>
    <name evidence="2" type="ORF">COLO4_25025</name>
</gene>
<dbReference type="Proteomes" id="UP000187203">
    <property type="component" value="Unassembled WGS sequence"/>
</dbReference>
<keyword evidence="3" id="KW-1185">Reference proteome</keyword>
<dbReference type="OrthoDB" id="1703465at2759"/>
<protein>
    <submittedName>
        <fullName evidence="2">TdcA1-ORF2 protein</fullName>
    </submittedName>
</protein>
<feature type="region of interest" description="Disordered" evidence="1">
    <location>
        <begin position="294"/>
        <end position="317"/>
    </location>
</feature>